<sequence length="175" mass="19992">MQARTPEFLIFKRAVKDCLDHFLYAPVRKAFQERMNELIIADAVARGDGIRAFCHRGRNFMIPGEKPNFRYFPRLSRSNRVLVDSLLSEYDPVLVDERDSVLTFISQVLNKSDEPSEYLKMFPSGLREPLKRVYEHFGLPVEGVEFPTESPIGSNQAGWDKLCTRVGLNLVLGGL</sequence>
<dbReference type="GeneID" id="24724938"/>
<evidence type="ECO:0000313" key="2">
    <source>
        <dbReference type="Proteomes" id="UP000030328"/>
    </source>
</evidence>
<gene>
    <name evidence="1" type="ORF">YH6_041</name>
</gene>
<dbReference type="EMBL" id="KM974184">
    <property type="protein sequence ID" value="AIX13194.1"/>
    <property type="molecule type" value="Genomic_DNA"/>
</dbReference>
<protein>
    <submittedName>
        <fullName evidence="1">Uncharacterized protein</fullName>
    </submittedName>
</protein>
<dbReference type="Proteomes" id="UP000030328">
    <property type="component" value="Segment"/>
</dbReference>
<dbReference type="KEGG" id="vg:24724938"/>
<accession>A0A0A0YSL1</accession>
<dbReference type="OrthoDB" id="9450at10239"/>
<organism evidence="1 2">
    <name type="scientific">Pseudomonas phage YH6</name>
    <dbReference type="NCBI Taxonomy" id="1566995"/>
    <lineage>
        <taxon>Viruses</taxon>
        <taxon>Duplodnaviria</taxon>
        <taxon>Heunggongvirae</taxon>
        <taxon>Uroviricota</taxon>
        <taxon>Caudoviricetes</taxon>
        <taxon>Schitoviridae</taxon>
        <taxon>Migulavirinae</taxon>
        <taxon>Litunavirus</taxon>
        <taxon>Litunavirus Yh6</taxon>
    </lineage>
</organism>
<keyword evidence="2" id="KW-1185">Reference proteome</keyword>
<proteinExistence type="predicted"/>
<dbReference type="RefSeq" id="YP_009152541.1">
    <property type="nucleotide sequence ID" value="NC_027388.1"/>
</dbReference>
<evidence type="ECO:0000313" key="1">
    <source>
        <dbReference type="EMBL" id="AIX13194.1"/>
    </source>
</evidence>
<reference evidence="1 2" key="1">
    <citation type="submission" date="2014-10" db="EMBL/GenBank/DDBJ databases">
        <authorList>
            <person name="Yang M."/>
            <person name="Han W."/>
        </authorList>
    </citation>
    <scope>NUCLEOTIDE SEQUENCE [LARGE SCALE GENOMIC DNA]</scope>
</reference>
<name>A0A0A0YSL1_9CAUD</name>